<name>A0A1B7XTB8_COLHI</name>
<dbReference type="SUPFAM" id="SSF46785">
    <property type="entry name" value="Winged helix' DNA-binding domain"/>
    <property type="match status" value="1"/>
</dbReference>
<evidence type="ECO:0000256" key="3">
    <source>
        <dbReference type="ARBA" id="ARBA00022691"/>
    </source>
</evidence>
<dbReference type="InterPro" id="IPR036388">
    <property type="entry name" value="WH-like_DNA-bd_sf"/>
</dbReference>
<dbReference type="EMBL" id="LTAN01000010">
    <property type="protein sequence ID" value="OBR03008.1"/>
    <property type="molecule type" value="Genomic_DNA"/>
</dbReference>
<dbReference type="KEGG" id="chig:CH63R_14234"/>
<dbReference type="GO" id="GO:0008171">
    <property type="term" value="F:O-methyltransferase activity"/>
    <property type="evidence" value="ECO:0007669"/>
    <property type="project" value="InterPro"/>
</dbReference>
<dbReference type="PROSITE" id="PS51683">
    <property type="entry name" value="SAM_OMT_II"/>
    <property type="match status" value="1"/>
</dbReference>
<accession>A0A1B7XTB8</accession>
<dbReference type="RefSeq" id="XP_018151526.1">
    <property type="nucleotide sequence ID" value="XM_018309208.1"/>
</dbReference>
<dbReference type="VEuPathDB" id="FungiDB:CH63R_14234"/>
<sequence length="420" mass="47437">MALTPLVEELMENARKYDSYFSSGLHFPSSRGADEEYVKARQAVIDGAQRIRLACMTPDQRLNQYMTRAYDVAVMRVLNDVDIANHVPDEGITYSALSKAVGIRERTLVKIMRTIICHGIFSEPKPNLVKHTDVSQLFRLSGIRTLCRFAIDTVLPSLERLLEADAKWKGSQDPAHSAFNIAHNSTGPMNKFPNEACFRAIISPADAKGMSSYPLWQEIDNPGALFVDVGGNSGYAALAIAKATKNITFVVQNLPSVIEAAEKQERQPGGVLVDQEAGQRLRLKPYDMFSGPQPILNADVYFYRAVLHNWSDFKCQEILRNMLPALKPGAHIVICDIVLPNRCDITYDQHYCRITDLAMYALHNAWERSEIEWKNLFSSVDAGFHVKEMYTLWPGSYQKFIHLVWRPGSQWKSGIKRIEL</sequence>
<dbReference type="InterPro" id="IPR036390">
    <property type="entry name" value="WH_DNA-bd_sf"/>
</dbReference>
<keyword evidence="6" id="KW-1185">Reference proteome</keyword>
<dbReference type="PANTHER" id="PTHR43712:SF5">
    <property type="entry name" value="O-METHYLTRANSFERASE ASQN-RELATED"/>
    <property type="match status" value="1"/>
</dbReference>
<keyword evidence="2 5" id="KW-0808">Transferase</keyword>
<dbReference type="SUPFAM" id="SSF53335">
    <property type="entry name" value="S-adenosyl-L-methionine-dependent methyltransferases"/>
    <property type="match status" value="1"/>
</dbReference>
<organism evidence="5 6">
    <name type="scientific">Colletotrichum higginsianum (strain IMI 349063)</name>
    <name type="common">Crucifer anthracnose fungus</name>
    <dbReference type="NCBI Taxonomy" id="759273"/>
    <lineage>
        <taxon>Eukaryota</taxon>
        <taxon>Fungi</taxon>
        <taxon>Dikarya</taxon>
        <taxon>Ascomycota</taxon>
        <taxon>Pezizomycotina</taxon>
        <taxon>Sordariomycetes</taxon>
        <taxon>Hypocreomycetidae</taxon>
        <taxon>Glomerellales</taxon>
        <taxon>Glomerellaceae</taxon>
        <taxon>Colletotrichum</taxon>
        <taxon>Colletotrichum destructivum species complex</taxon>
    </lineage>
</organism>
<evidence type="ECO:0000313" key="6">
    <source>
        <dbReference type="Proteomes" id="UP000092177"/>
    </source>
</evidence>
<dbReference type="InterPro" id="IPR001077">
    <property type="entry name" value="COMT_C"/>
</dbReference>
<evidence type="ECO:0000256" key="2">
    <source>
        <dbReference type="ARBA" id="ARBA00022679"/>
    </source>
</evidence>
<dbReference type="GO" id="GO:0032259">
    <property type="term" value="P:methylation"/>
    <property type="evidence" value="ECO:0007669"/>
    <property type="project" value="UniProtKB-KW"/>
</dbReference>
<dbReference type="CDD" id="cd02440">
    <property type="entry name" value="AdoMet_MTases"/>
    <property type="match status" value="1"/>
</dbReference>
<gene>
    <name evidence="5" type="ORF">CH63R_14234</name>
</gene>
<keyword evidence="1 5" id="KW-0489">Methyltransferase</keyword>
<dbReference type="InterPro" id="IPR029063">
    <property type="entry name" value="SAM-dependent_MTases_sf"/>
</dbReference>
<comment type="caution">
    <text evidence="5">The sequence shown here is derived from an EMBL/GenBank/DDBJ whole genome shotgun (WGS) entry which is preliminary data.</text>
</comment>
<keyword evidence="3" id="KW-0949">S-adenosyl-L-methionine</keyword>
<dbReference type="OrthoDB" id="1606438at2759"/>
<dbReference type="PANTHER" id="PTHR43712">
    <property type="entry name" value="PUTATIVE (AFU_ORTHOLOGUE AFUA_4G14580)-RELATED"/>
    <property type="match status" value="1"/>
</dbReference>
<protein>
    <submittedName>
        <fullName evidence="5">O-methyltransferase</fullName>
    </submittedName>
</protein>
<evidence type="ECO:0000256" key="1">
    <source>
        <dbReference type="ARBA" id="ARBA00022603"/>
    </source>
</evidence>
<dbReference type="Pfam" id="PF00891">
    <property type="entry name" value="Methyltransf_2"/>
    <property type="match status" value="1"/>
</dbReference>
<evidence type="ECO:0000313" key="5">
    <source>
        <dbReference type="EMBL" id="OBR03008.1"/>
    </source>
</evidence>
<reference evidence="6" key="1">
    <citation type="journal article" date="2017" name="BMC Genomics">
        <title>Gapless genome assembly of Colletotrichum higginsianum reveals chromosome structure and association of transposable elements with secondary metabolite gene clusters.</title>
        <authorList>
            <person name="Dallery J.-F."/>
            <person name="Lapalu N."/>
            <person name="Zampounis A."/>
            <person name="Pigne S."/>
            <person name="Luyten I."/>
            <person name="Amselem J."/>
            <person name="Wittenberg A.H.J."/>
            <person name="Zhou S."/>
            <person name="de Queiroz M.V."/>
            <person name="Robin G.P."/>
            <person name="Auger A."/>
            <person name="Hainaut M."/>
            <person name="Henrissat B."/>
            <person name="Kim K.-T."/>
            <person name="Lee Y.-H."/>
            <person name="Lespinet O."/>
            <person name="Schwartz D.C."/>
            <person name="Thon M.R."/>
            <person name="O'Connell R.J."/>
        </authorList>
    </citation>
    <scope>NUCLEOTIDE SEQUENCE [LARGE SCALE GENOMIC DNA]</scope>
    <source>
        <strain evidence="6">IMI 349063</strain>
    </source>
</reference>
<dbReference type="GeneID" id="28873315"/>
<dbReference type="InterPro" id="IPR016461">
    <property type="entry name" value="COMT-like"/>
</dbReference>
<feature type="domain" description="O-methyltransferase C-terminal" evidence="4">
    <location>
        <begin position="225"/>
        <end position="384"/>
    </location>
</feature>
<dbReference type="Gene3D" id="1.10.10.10">
    <property type="entry name" value="Winged helix-like DNA-binding domain superfamily/Winged helix DNA-binding domain"/>
    <property type="match status" value="1"/>
</dbReference>
<dbReference type="AlphaFoldDB" id="A0A1B7XTB8"/>
<dbReference type="Proteomes" id="UP000092177">
    <property type="component" value="Chromosome 10"/>
</dbReference>
<proteinExistence type="predicted"/>
<evidence type="ECO:0000259" key="4">
    <source>
        <dbReference type="Pfam" id="PF00891"/>
    </source>
</evidence>
<dbReference type="Gene3D" id="3.40.50.150">
    <property type="entry name" value="Vaccinia Virus protein VP39"/>
    <property type="match status" value="1"/>
</dbReference>